<keyword evidence="2" id="KW-1185">Reference proteome</keyword>
<dbReference type="AlphaFoldDB" id="A0A8J6BL51"/>
<dbReference type="Proteomes" id="UP000729402">
    <property type="component" value="Unassembled WGS sequence"/>
</dbReference>
<evidence type="ECO:0000313" key="1">
    <source>
        <dbReference type="EMBL" id="KAG8090102.1"/>
    </source>
</evidence>
<name>A0A8J6BL51_ZIZPA</name>
<protein>
    <submittedName>
        <fullName evidence="1">Uncharacterized protein</fullName>
    </submittedName>
</protein>
<comment type="caution">
    <text evidence="1">The sequence shown here is derived from an EMBL/GenBank/DDBJ whole genome shotgun (WGS) entry which is preliminary data.</text>
</comment>
<gene>
    <name evidence="1" type="ORF">GUJ93_ZPchr0011g27823</name>
</gene>
<evidence type="ECO:0000313" key="2">
    <source>
        <dbReference type="Proteomes" id="UP000729402"/>
    </source>
</evidence>
<reference evidence="1" key="1">
    <citation type="journal article" date="2021" name="bioRxiv">
        <title>Whole Genome Assembly and Annotation of Northern Wild Rice, Zizania palustris L., Supports a Whole Genome Duplication in the Zizania Genus.</title>
        <authorList>
            <person name="Haas M."/>
            <person name="Kono T."/>
            <person name="Macchietto M."/>
            <person name="Millas R."/>
            <person name="McGilp L."/>
            <person name="Shao M."/>
            <person name="Duquette J."/>
            <person name="Hirsch C.N."/>
            <person name="Kimball J."/>
        </authorList>
    </citation>
    <scope>NUCLEOTIDE SEQUENCE</scope>
    <source>
        <tissue evidence="1">Fresh leaf tissue</tissue>
    </source>
</reference>
<organism evidence="1 2">
    <name type="scientific">Zizania palustris</name>
    <name type="common">Northern wild rice</name>
    <dbReference type="NCBI Taxonomy" id="103762"/>
    <lineage>
        <taxon>Eukaryota</taxon>
        <taxon>Viridiplantae</taxon>
        <taxon>Streptophyta</taxon>
        <taxon>Embryophyta</taxon>
        <taxon>Tracheophyta</taxon>
        <taxon>Spermatophyta</taxon>
        <taxon>Magnoliopsida</taxon>
        <taxon>Liliopsida</taxon>
        <taxon>Poales</taxon>
        <taxon>Poaceae</taxon>
        <taxon>BOP clade</taxon>
        <taxon>Oryzoideae</taxon>
        <taxon>Oryzeae</taxon>
        <taxon>Zizaniinae</taxon>
        <taxon>Zizania</taxon>
    </lineage>
</organism>
<accession>A0A8J6BL51</accession>
<proteinExistence type="predicted"/>
<reference evidence="1" key="2">
    <citation type="submission" date="2021-02" db="EMBL/GenBank/DDBJ databases">
        <authorList>
            <person name="Kimball J.A."/>
            <person name="Haas M.W."/>
            <person name="Macchietto M."/>
            <person name="Kono T."/>
            <person name="Duquette J."/>
            <person name="Shao M."/>
        </authorList>
    </citation>
    <scope>NUCLEOTIDE SEQUENCE</scope>
    <source>
        <tissue evidence="1">Fresh leaf tissue</tissue>
    </source>
</reference>
<sequence length="78" mass="8630">MSSSIDKIVLKLASLLSKWLSPVPVCAKEKASEWLDLLLVNLQLMTRTRKEVNISGQLNEGLLGAIQPKNMMAFGDVF</sequence>
<dbReference type="EMBL" id="JAAALK010000081">
    <property type="protein sequence ID" value="KAG8090102.1"/>
    <property type="molecule type" value="Genomic_DNA"/>
</dbReference>